<keyword evidence="2" id="KW-1185">Reference proteome</keyword>
<evidence type="ECO:0000313" key="2">
    <source>
        <dbReference type="Proteomes" id="UP001500782"/>
    </source>
</evidence>
<dbReference type="Pfam" id="PF24898">
    <property type="entry name" value="GGDEF_GdpP"/>
    <property type="match status" value="1"/>
</dbReference>
<dbReference type="Gene3D" id="3.30.70.270">
    <property type="match status" value="1"/>
</dbReference>
<organism evidence="1 2">
    <name type="scientific">Bacillus carboniphilus</name>
    <dbReference type="NCBI Taxonomy" id="86663"/>
    <lineage>
        <taxon>Bacteria</taxon>
        <taxon>Bacillati</taxon>
        <taxon>Bacillota</taxon>
        <taxon>Bacilli</taxon>
        <taxon>Bacillales</taxon>
        <taxon>Bacillaceae</taxon>
        <taxon>Bacillus</taxon>
    </lineage>
</organism>
<evidence type="ECO:0008006" key="3">
    <source>
        <dbReference type="Google" id="ProtNLM"/>
    </source>
</evidence>
<evidence type="ECO:0000313" key="1">
    <source>
        <dbReference type="EMBL" id="GAA0317250.1"/>
    </source>
</evidence>
<protein>
    <recommendedName>
        <fullName evidence="3">Transcriptional regulator</fullName>
    </recommendedName>
</protein>
<sequence length="432" mass="49499">MIKIGIIGPTWINDRIKRSIKRFPIFDPLFKTSNNIYDAPIFTEELQDQCDVLLYSGYIPYSISKKKIPIELPAHYIPVKGSSLYRAFYKLQKQVNEINNISIDTLSRKELEHLNGELDETIESIHYDDRLSLTRTKEIIEFHEAQYRENQTDCALTGLKVVSDELNLKGIPNEWIIPTEEDIIVTLERALLSTEQRKKVESQIVFGIVSLENIEQVKRRLASEQQIQRLFLQVQQTILDYVETLEGYLTSLNGNEYMFVTTRGTFERVTQGYKFFPLIDDLKKEFGLAASVGIGFGTSAIEAGNHARMALMQSNDFGGEKCFIVKEDRSVFGPIENEAPIAYPLKITDEKWVKQTAEHHVSPHYLKKALSIMNRTDTKTFTAQELASSLGVTTRSAHRILLTWLDARIVEIVGMEKLQSKGRPRQVYKLLS</sequence>
<dbReference type="EMBL" id="BAAADJ010000004">
    <property type="protein sequence ID" value="GAA0317250.1"/>
    <property type="molecule type" value="Genomic_DNA"/>
</dbReference>
<proteinExistence type="predicted"/>
<dbReference type="RefSeq" id="WP_343796008.1">
    <property type="nucleotide sequence ID" value="NZ_BAAADJ010000004.1"/>
</dbReference>
<comment type="caution">
    <text evidence="1">The sequence shown here is derived from an EMBL/GenBank/DDBJ whole genome shotgun (WGS) entry which is preliminary data.</text>
</comment>
<dbReference type="InterPro" id="IPR043128">
    <property type="entry name" value="Rev_trsase/Diguanyl_cyclase"/>
</dbReference>
<dbReference type="Proteomes" id="UP001500782">
    <property type="component" value="Unassembled WGS sequence"/>
</dbReference>
<name>A0ABN0VUE9_9BACI</name>
<gene>
    <name evidence="1" type="ORF">GCM10008967_04770</name>
</gene>
<accession>A0ABN0VUE9</accession>
<reference evidence="1 2" key="1">
    <citation type="journal article" date="2019" name="Int. J. Syst. Evol. Microbiol.">
        <title>The Global Catalogue of Microorganisms (GCM) 10K type strain sequencing project: providing services to taxonomists for standard genome sequencing and annotation.</title>
        <authorList>
            <consortium name="The Broad Institute Genomics Platform"/>
            <consortium name="The Broad Institute Genome Sequencing Center for Infectious Disease"/>
            <person name="Wu L."/>
            <person name="Ma J."/>
        </authorList>
    </citation>
    <scope>NUCLEOTIDE SEQUENCE [LARGE SCALE GENOMIC DNA]</scope>
    <source>
        <strain evidence="1 2">JCM 9731</strain>
    </source>
</reference>